<feature type="domain" description="Type II/III secretion system secretin-like" evidence="3">
    <location>
        <begin position="50"/>
        <end position="181"/>
    </location>
</feature>
<reference evidence="4 5" key="1">
    <citation type="submission" date="2017-01" db="EMBL/GenBank/DDBJ databases">
        <title>Genome sequencing of Rhodoferax fermentans JCM 7819.</title>
        <authorList>
            <person name="Kim Y.J."/>
            <person name="Farh M.E.-A."/>
            <person name="Yang D.-C."/>
        </authorList>
    </citation>
    <scope>NUCLEOTIDE SEQUENCE [LARGE SCALE GENOMIC DNA]</scope>
    <source>
        <strain evidence="4 5">JCM 7819</strain>
    </source>
</reference>
<dbReference type="AlphaFoldDB" id="A0A1T1ASP7"/>
<keyword evidence="5" id="KW-1185">Reference proteome</keyword>
<evidence type="ECO:0000256" key="2">
    <source>
        <dbReference type="SAM" id="SignalP"/>
    </source>
</evidence>
<dbReference type="OrthoDB" id="9153297at2"/>
<dbReference type="Pfam" id="PF00263">
    <property type="entry name" value="Secretin"/>
    <property type="match status" value="1"/>
</dbReference>
<dbReference type="STRING" id="28066.RF819_09905"/>
<gene>
    <name evidence="4" type="ORF">RF819_09905</name>
</gene>
<proteinExistence type="inferred from homology"/>
<dbReference type="InterPro" id="IPR004846">
    <property type="entry name" value="T2SS/T3SS_dom"/>
</dbReference>
<organism evidence="4 5">
    <name type="scientific">Rhodoferax fermentans</name>
    <dbReference type="NCBI Taxonomy" id="28066"/>
    <lineage>
        <taxon>Bacteria</taxon>
        <taxon>Pseudomonadati</taxon>
        <taxon>Pseudomonadota</taxon>
        <taxon>Betaproteobacteria</taxon>
        <taxon>Burkholderiales</taxon>
        <taxon>Comamonadaceae</taxon>
        <taxon>Rhodoferax</taxon>
    </lineage>
</organism>
<comment type="caution">
    <text evidence="4">The sequence shown here is derived from an EMBL/GenBank/DDBJ whole genome shotgun (WGS) entry which is preliminary data.</text>
</comment>
<sequence>MNPQKRLSLGLIGLACLLALPALAQLPQRNLIVDVRQVEAGSDGGYSVSTKSREALMTAQTVSVRNGEKASFHVSKSMPMQWVQSVSVQSASMAAPGVSASNTGGGVTNGLVWLEAGQSLQVQPHWPGGKQPVRLEIDVQSTSVGHRTGAELPDQSKSQLVTTVNAPLGQWVTVAISGSASQAGVYSSQTAANSQRLLQIRVLAP</sequence>
<accession>A0A1T1ASP7</accession>
<feature type="signal peptide" evidence="2">
    <location>
        <begin position="1"/>
        <end position="24"/>
    </location>
</feature>
<dbReference type="RefSeq" id="WP_158081257.1">
    <property type="nucleotide sequence ID" value="NZ_MTJN01000002.1"/>
</dbReference>
<evidence type="ECO:0000259" key="3">
    <source>
        <dbReference type="Pfam" id="PF00263"/>
    </source>
</evidence>
<dbReference type="Proteomes" id="UP000190750">
    <property type="component" value="Unassembled WGS sequence"/>
</dbReference>
<name>A0A1T1ASP7_RHOFE</name>
<keyword evidence="2" id="KW-0732">Signal</keyword>
<evidence type="ECO:0000313" key="5">
    <source>
        <dbReference type="Proteomes" id="UP000190750"/>
    </source>
</evidence>
<dbReference type="EMBL" id="MTJN01000002">
    <property type="protein sequence ID" value="OOV06995.1"/>
    <property type="molecule type" value="Genomic_DNA"/>
</dbReference>
<protein>
    <recommendedName>
        <fullName evidence="3">Type II/III secretion system secretin-like domain-containing protein</fullName>
    </recommendedName>
</protein>
<feature type="chain" id="PRO_5012888055" description="Type II/III secretion system secretin-like domain-containing protein" evidence="2">
    <location>
        <begin position="25"/>
        <end position="205"/>
    </location>
</feature>
<comment type="similarity">
    <text evidence="1">Belongs to the bacterial secretin family.</text>
</comment>
<evidence type="ECO:0000256" key="1">
    <source>
        <dbReference type="RuleBase" id="RU004003"/>
    </source>
</evidence>
<evidence type="ECO:0000313" key="4">
    <source>
        <dbReference type="EMBL" id="OOV06995.1"/>
    </source>
</evidence>
<dbReference type="GO" id="GO:0009306">
    <property type="term" value="P:protein secretion"/>
    <property type="evidence" value="ECO:0007669"/>
    <property type="project" value="InterPro"/>
</dbReference>